<dbReference type="PANTHER" id="PTHR30486">
    <property type="entry name" value="TWITCHING MOTILITY PROTEIN PILT"/>
    <property type="match status" value="1"/>
</dbReference>
<proteinExistence type="inferred from homology"/>
<name>A0A1F2P3C9_9EURY</name>
<organism evidence="5 6">
    <name type="scientific">Candidatus Syntropharchaeum butanivorans</name>
    <dbReference type="NCBI Taxonomy" id="1839936"/>
    <lineage>
        <taxon>Archaea</taxon>
        <taxon>Methanobacteriati</taxon>
        <taxon>Methanobacteriota</taxon>
        <taxon>Stenosarchaea group</taxon>
        <taxon>Methanomicrobia</taxon>
        <taxon>Methanosarcinales</taxon>
        <taxon>ANME-2 cluster</taxon>
        <taxon>Candidatus Syntropharchaeum</taxon>
    </lineage>
</organism>
<dbReference type="EMBL" id="DRIE01000085">
    <property type="protein sequence ID" value="HEC57205.1"/>
    <property type="molecule type" value="Genomic_DNA"/>
</dbReference>
<comment type="caution">
    <text evidence="5">The sequence shown here is derived from an EMBL/GenBank/DDBJ whole genome shotgun (WGS) entry which is preliminary data.</text>
</comment>
<dbReference type="Gene3D" id="1.10.390.40">
    <property type="match status" value="1"/>
</dbReference>
<dbReference type="Pfam" id="PF23989">
    <property type="entry name" value="PilB3_C"/>
    <property type="match status" value="1"/>
</dbReference>
<dbReference type="Pfam" id="PF00437">
    <property type="entry name" value="T2SSE"/>
    <property type="match status" value="1"/>
</dbReference>
<dbReference type="InterPro" id="IPR027417">
    <property type="entry name" value="P-loop_NTPase"/>
</dbReference>
<protein>
    <submittedName>
        <fullName evidence="5">ATPase, type IV secretory pathway component like protein</fullName>
    </submittedName>
    <submittedName>
        <fullName evidence="4">Type VI secretion protein</fullName>
    </submittedName>
</protein>
<dbReference type="Proteomes" id="UP000885936">
    <property type="component" value="Unassembled WGS sequence"/>
</dbReference>
<sequence>MFSRFKLTLKRRNIKQKILELEEDYYRGEEGEAERMEDISAFLTERADVPIEEINVIYPVNPPFQFAQIVYDPIEMELLYKAIEPDLTQKEANYLSTINLLLDNIRIDTRMLVLERERQLRERVNEIIESYDMPLDSFQREKIIYTLLREYTGYGRIDVLMHDRYIEDISCNGPGDPLYIYHRIFESCRTNIVIDELELNRFVLKLAQSAGKYISISQPITDATLPDGSRVNLTLGEEVTRKGSTFTIRKFKHDPISPIELMKYGSASAELFAFLWILLQYNKSILVSGSTAAGKTTFLNALCMFLNKEAKIVSIEDTAEINIYHDNWIQSVARVGFGGGRGGESGISGTSGISGISGIQRRPGDITLYDLLAAALRQRPDYIIVGEVRGAEAYTMFQAISVGHPSLGTIHSGSLPELISRIESNPMNVPRPLFASLDAVVFTSIVPGNVQEEQKKQRKKRRVKSVVEILDLDLDTNDLMTNEVMRWEPADDSFRFTKSFLFEEISQEFGVKERELRGEMKRRADILNYISEMNITDFRDVTRLIQSYHINPDGIFEMIEEVAP</sequence>
<feature type="domain" description="PilB3-like C-terminal" evidence="3">
    <location>
        <begin position="492"/>
        <end position="558"/>
    </location>
</feature>
<dbReference type="InterPro" id="IPR001482">
    <property type="entry name" value="T2SS/T4SS_dom"/>
</dbReference>
<dbReference type="PATRIC" id="fig|1839936.3.peg.1491"/>
<dbReference type="Proteomes" id="UP000185779">
    <property type="component" value="Unassembled WGS sequence"/>
</dbReference>
<dbReference type="STRING" id="1839936.SBU_001468"/>
<dbReference type="AlphaFoldDB" id="A0A1F2P3C9"/>
<feature type="domain" description="Bacterial type II secretion system protein E" evidence="2">
    <location>
        <begin position="217"/>
        <end position="447"/>
    </location>
</feature>
<reference evidence="5 6" key="1">
    <citation type="submission" date="2016-05" db="EMBL/GenBank/DDBJ databases">
        <title>Microbial consortia oxidize butane by reversing methanogenesis.</title>
        <authorList>
            <person name="Laso-Perez R."/>
            <person name="Richter M."/>
            <person name="Wegener G."/>
            <person name="Musat F."/>
        </authorList>
    </citation>
    <scope>NUCLEOTIDE SEQUENCE [LARGE SCALE GENOMIC DNA]</scope>
    <source>
        <strain evidence="5">BOX1</strain>
    </source>
</reference>
<dbReference type="InterPro" id="IPR056571">
    <property type="entry name" value="PilB3-like_C"/>
</dbReference>
<evidence type="ECO:0000313" key="4">
    <source>
        <dbReference type="EMBL" id="HEC57205.1"/>
    </source>
</evidence>
<dbReference type="Gene3D" id="3.40.50.300">
    <property type="entry name" value="P-loop containing nucleotide triphosphate hydrolases"/>
    <property type="match status" value="1"/>
</dbReference>
<evidence type="ECO:0000313" key="6">
    <source>
        <dbReference type="Proteomes" id="UP000185779"/>
    </source>
</evidence>
<dbReference type="SUPFAM" id="SSF52540">
    <property type="entry name" value="P-loop containing nucleoside triphosphate hydrolases"/>
    <property type="match status" value="1"/>
</dbReference>
<dbReference type="GO" id="GO:0016887">
    <property type="term" value="F:ATP hydrolysis activity"/>
    <property type="evidence" value="ECO:0007669"/>
    <property type="project" value="InterPro"/>
</dbReference>
<accession>A0A1F2P3C9</accession>
<evidence type="ECO:0000313" key="5">
    <source>
        <dbReference type="EMBL" id="OFV65658.1"/>
    </source>
</evidence>
<dbReference type="InterPro" id="IPR050921">
    <property type="entry name" value="T4SS_GSP_E_ATPase"/>
</dbReference>
<comment type="similarity">
    <text evidence="1">Belongs to the GSP E family.</text>
</comment>
<dbReference type="CDD" id="cd01130">
    <property type="entry name" value="VirB11-like_ATPase"/>
    <property type="match status" value="1"/>
</dbReference>
<dbReference type="PANTHER" id="PTHR30486:SF6">
    <property type="entry name" value="TYPE IV PILUS RETRACTATION ATPASE PILT"/>
    <property type="match status" value="1"/>
</dbReference>
<keyword evidence="6" id="KW-1185">Reference proteome</keyword>
<gene>
    <name evidence="4" type="ORF">ENI32_04915</name>
    <name evidence="5" type="ORF">SBU_001468</name>
</gene>
<evidence type="ECO:0000256" key="1">
    <source>
        <dbReference type="ARBA" id="ARBA00006611"/>
    </source>
</evidence>
<reference evidence="4" key="2">
    <citation type="journal article" date="2020" name="mSystems">
        <title>Genome- and Community-Level Interaction Insights into Carbon Utilization and Element Cycling Functions of Hydrothermarchaeota in Hydrothermal Sediment.</title>
        <authorList>
            <person name="Zhou Z."/>
            <person name="Liu Y."/>
            <person name="Xu W."/>
            <person name="Pan J."/>
            <person name="Luo Z.H."/>
            <person name="Li M."/>
        </authorList>
    </citation>
    <scope>NUCLEOTIDE SEQUENCE [LARGE SCALE GENOMIC DNA]</scope>
    <source>
        <strain evidence="4">HyVt-386</strain>
    </source>
</reference>
<evidence type="ECO:0000259" key="2">
    <source>
        <dbReference type="Pfam" id="PF00437"/>
    </source>
</evidence>
<evidence type="ECO:0000259" key="3">
    <source>
        <dbReference type="Pfam" id="PF23989"/>
    </source>
</evidence>
<dbReference type="EMBL" id="LYOR01000009">
    <property type="protein sequence ID" value="OFV65658.1"/>
    <property type="molecule type" value="Genomic_DNA"/>
</dbReference>
<dbReference type="Gene3D" id="3.30.450.370">
    <property type="match status" value="1"/>
</dbReference>